<evidence type="ECO:0000256" key="6">
    <source>
        <dbReference type="ARBA" id="ARBA00023136"/>
    </source>
</evidence>
<feature type="domain" description="Prepilin type IV endopeptidase peptidase" evidence="8">
    <location>
        <begin position="130"/>
        <end position="232"/>
    </location>
</feature>
<dbReference type="Pfam" id="PF06750">
    <property type="entry name" value="A24_N_bact"/>
    <property type="match status" value="1"/>
</dbReference>
<feature type="transmembrane region" description="Helical" evidence="7">
    <location>
        <begin position="174"/>
        <end position="192"/>
    </location>
</feature>
<organism evidence="10 11">
    <name type="scientific">Candidatus Falkowbacteria bacterium CG23_combo_of_CG06-09_8_20_14_all_49_15</name>
    <dbReference type="NCBI Taxonomy" id="1974572"/>
    <lineage>
        <taxon>Bacteria</taxon>
        <taxon>Candidatus Falkowiibacteriota</taxon>
    </lineage>
</organism>
<dbReference type="InterPro" id="IPR010627">
    <property type="entry name" value="Prepilin_pept_A24_N"/>
</dbReference>
<keyword evidence="6 7" id="KW-0472">Membrane</keyword>
<dbReference type="GO" id="GO:0006465">
    <property type="term" value="P:signal peptide processing"/>
    <property type="evidence" value="ECO:0007669"/>
    <property type="project" value="TreeGrafter"/>
</dbReference>
<evidence type="ECO:0000256" key="5">
    <source>
        <dbReference type="ARBA" id="ARBA00022989"/>
    </source>
</evidence>
<dbReference type="Pfam" id="PF01478">
    <property type="entry name" value="Peptidase_A24"/>
    <property type="match status" value="1"/>
</dbReference>
<evidence type="ECO:0000259" key="9">
    <source>
        <dbReference type="Pfam" id="PF06750"/>
    </source>
</evidence>
<dbReference type="GO" id="GO:0005886">
    <property type="term" value="C:plasma membrane"/>
    <property type="evidence" value="ECO:0007669"/>
    <property type="project" value="UniProtKB-SubCell"/>
</dbReference>
<proteinExistence type="inferred from homology"/>
<protein>
    <recommendedName>
        <fullName evidence="12">Prepilin peptidase</fullName>
    </recommendedName>
</protein>
<feature type="transmembrane region" description="Helical" evidence="7">
    <location>
        <begin position="147"/>
        <end position="167"/>
    </location>
</feature>
<comment type="subcellular location">
    <subcellularLocation>
        <location evidence="1">Cell membrane</location>
        <topology evidence="1">Multi-pass membrane protein</topology>
    </subcellularLocation>
</comment>
<feature type="transmembrane region" description="Helical" evidence="7">
    <location>
        <begin position="73"/>
        <end position="91"/>
    </location>
</feature>
<sequence>MFYIFSSSIFLFGLAVGSFVNCLVWRLHSGQSLFGRSACPACGQKIAWHDNLPLVSFIFLRGRCRRCHGQISWQYPLVEIFFGVLFVFAWLYNLADIFGPAGIVGLMKLAGDPIWLKARDLWLILARDFSFLAALAVIFLYDWRWQLIPDAVALPAAGLVGALNLFLDFHWKNILISGIIGAGFFLVQFLVSRGRWIGGGDIRVGLLLGLGLGWPLILIALLLAYVGGALMAGLLLVSGRKKLGAQLPLAVFLAPAAAFTLFFGSAVAAWYLALIGY</sequence>
<dbReference type="EMBL" id="PCSD01000033">
    <property type="protein sequence ID" value="PIP33949.1"/>
    <property type="molecule type" value="Genomic_DNA"/>
</dbReference>
<comment type="similarity">
    <text evidence="2">Belongs to the peptidase A24 family.</text>
</comment>
<feature type="transmembrane region" description="Helical" evidence="7">
    <location>
        <begin position="122"/>
        <end position="141"/>
    </location>
</feature>
<keyword evidence="4 7" id="KW-0812">Transmembrane</keyword>
<evidence type="ECO:0000256" key="4">
    <source>
        <dbReference type="ARBA" id="ARBA00022692"/>
    </source>
</evidence>
<dbReference type="Gene3D" id="1.20.120.1220">
    <property type="match status" value="1"/>
</dbReference>
<keyword evidence="3" id="KW-1003">Cell membrane</keyword>
<feature type="transmembrane region" description="Helical" evidence="7">
    <location>
        <begin position="97"/>
        <end position="115"/>
    </location>
</feature>
<feature type="domain" description="Prepilin peptidase A24 N-terminal" evidence="9">
    <location>
        <begin position="11"/>
        <end position="91"/>
    </location>
</feature>
<dbReference type="Proteomes" id="UP000230729">
    <property type="component" value="Unassembled WGS sequence"/>
</dbReference>
<comment type="caution">
    <text evidence="10">The sequence shown here is derived from an EMBL/GenBank/DDBJ whole genome shotgun (WGS) entry which is preliminary data.</text>
</comment>
<evidence type="ECO:0000256" key="3">
    <source>
        <dbReference type="ARBA" id="ARBA00022475"/>
    </source>
</evidence>
<evidence type="ECO:0008006" key="12">
    <source>
        <dbReference type="Google" id="ProtNLM"/>
    </source>
</evidence>
<evidence type="ECO:0000256" key="7">
    <source>
        <dbReference type="SAM" id="Phobius"/>
    </source>
</evidence>
<dbReference type="InterPro" id="IPR000045">
    <property type="entry name" value="Prepilin_IV_endopep_pep"/>
</dbReference>
<name>A0A2G9ZL98_9BACT</name>
<feature type="transmembrane region" description="Helical" evidence="7">
    <location>
        <begin position="212"/>
        <end position="237"/>
    </location>
</feature>
<feature type="transmembrane region" description="Helical" evidence="7">
    <location>
        <begin position="6"/>
        <end position="27"/>
    </location>
</feature>
<evidence type="ECO:0000259" key="8">
    <source>
        <dbReference type="Pfam" id="PF01478"/>
    </source>
</evidence>
<evidence type="ECO:0000256" key="1">
    <source>
        <dbReference type="ARBA" id="ARBA00004651"/>
    </source>
</evidence>
<evidence type="ECO:0000313" key="10">
    <source>
        <dbReference type="EMBL" id="PIP33949.1"/>
    </source>
</evidence>
<feature type="transmembrane region" description="Helical" evidence="7">
    <location>
        <begin position="249"/>
        <end position="273"/>
    </location>
</feature>
<dbReference type="AlphaFoldDB" id="A0A2G9ZL98"/>
<reference evidence="10 11" key="1">
    <citation type="submission" date="2017-09" db="EMBL/GenBank/DDBJ databases">
        <title>Depth-based differentiation of microbial function through sediment-hosted aquifers and enrichment of novel symbionts in the deep terrestrial subsurface.</title>
        <authorList>
            <person name="Probst A.J."/>
            <person name="Ladd B."/>
            <person name="Jarett J.K."/>
            <person name="Geller-Mcgrath D.E."/>
            <person name="Sieber C.M."/>
            <person name="Emerson J.B."/>
            <person name="Anantharaman K."/>
            <person name="Thomas B.C."/>
            <person name="Malmstrom R."/>
            <person name="Stieglmeier M."/>
            <person name="Klingl A."/>
            <person name="Woyke T."/>
            <person name="Ryan C.M."/>
            <person name="Banfield J.F."/>
        </authorList>
    </citation>
    <scope>NUCLEOTIDE SEQUENCE [LARGE SCALE GENOMIC DNA]</scope>
    <source>
        <strain evidence="10">CG23_combo_of_CG06-09_8_20_14_all_49_15</strain>
    </source>
</reference>
<dbReference type="InterPro" id="IPR050882">
    <property type="entry name" value="Prepilin_peptidase/N-MTase"/>
</dbReference>
<evidence type="ECO:0000256" key="2">
    <source>
        <dbReference type="ARBA" id="ARBA00005801"/>
    </source>
</evidence>
<gene>
    <name evidence="10" type="ORF">COX22_01635</name>
</gene>
<keyword evidence="5 7" id="KW-1133">Transmembrane helix</keyword>
<dbReference type="PANTHER" id="PTHR30487:SF0">
    <property type="entry name" value="PREPILIN LEADER PEPTIDASE_N-METHYLTRANSFERASE-RELATED"/>
    <property type="match status" value="1"/>
</dbReference>
<dbReference type="PANTHER" id="PTHR30487">
    <property type="entry name" value="TYPE 4 PREPILIN-LIKE PROTEINS LEADER PEPTIDE-PROCESSING ENZYME"/>
    <property type="match status" value="1"/>
</dbReference>
<evidence type="ECO:0000313" key="11">
    <source>
        <dbReference type="Proteomes" id="UP000230729"/>
    </source>
</evidence>
<dbReference type="GO" id="GO:0004190">
    <property type="term" value="F:aspartic-type endopeptidase activity"/>
    <property type="evidence" value="ECO:0007669"/>
    <property type="project" value="InterPro"/>
</dbReference>
<accession>A0A2G9ZL98</accession>